<dbReference type="EMBL" id="JAUSWJ010000001">
    <property type="protein sequence ID" value="MDQ0518427.1"/>
    <property type="molecule type" value="Genomic_DNA"/>
</dbReference>
<reference evidence="2 3" key="1">
    <citation type="submission" date="2023-07" db="EMBL/GenBank/DDBJ databases">
        <title>Genomic Encyclopedia of Type Strains, Phase IV (KMG-IV): sequencing the most valuable type-strain genomes for metagenomic binning, comparative biology and taxonomic classification.</title>
        <authorList>
            <person name="Goeker M."/>
        </authorList>
    </citation>
    <scope>NUCLEOTIDE SEQUENCE [LARGE SCALE GENOMIC DNA]</scope>
    <source>
        <strain evidence="2 3">B1-1</strain>
    </source>
</reference>
<proteinExistence type="predicted"/>
<dbReference type="InterPro" id="IPR032710">
    <property type="entry name" value="NTF2-like_dom_sf"/>
</dbReference>
<accession>A0ABU0MBT0</accession>
<evidence type="ECO:0000313" key="2">
    <source>
        <dbReference type="EMBL" id="MDQ0518427.1"/>
    </source>
</evidence>
<dbReference type="SUPFAM" id="SSF54427">
    <property type="entry name" value="NTF2-like"/>
    <property type="match status" value="1"/>
</dbReference>
<dbReference type="InterPro" id="IPR037401">
    <property type="entry name" value="SnoaL-like"/>
</dbReference>
<dbReference type="Gene3D" id="3.10.450.50">
    <property type="match status" value="1"/>
</dbReference>
<sequence length="108" mass="11725">MAVSLPAPIARYFAADGTRGADVADCFTSDAVVVDERRTHRGREAIARWKSETSTQYQYTVEPIAIDAEGEAIVVTAHLAGTFPGSPIDLRYRFTLADDAIARLEIAP</sequence>
<comment type="caution">
    <text evidence="2">The sequence shown here is derived from an EMBL/GenBank/DDBJ whole genome shotgun (WGS) entry which is preliminary data.</text>
</comment>
<protein>
    <submittedName>
        <fullName evidence="2">Ketosteroid isomerase-like protein</fullName>
    </submittedName>
</protein>
<dbReference type="Pfam" id="PF12680">
    <property type="entry name" value="SnoaL_2"/>
    <property type="match status" value="1"/>
</dbReference>
<gene>
    <name evidence="2" type="ORF">QO015_004040</name>
</gene>
<evidence type="ECO:0000259" key="1">
    <source>
        <dbReference type="Pfam" id="PF12680"/>
    </source>
</evidence>
<dbReference type="Proteomes" id="UP001223743">
    <property type="component" value="Unassembled WGS sequence"/>
</dbReference>
<dbReference type="RefSeq" id="WP_266283956.1">
    <property type="nucleotide sequence ID" value="NZ_JAPKNF010000004.1"/>
</dbReference>
<keyword evidence="3" id="KW-1185">Reference proteome</keyword>
<organism evidence="2 3">
    <name type="scientific">Kaistia geumhonensis</name>
    <dbReference type="NCBI Taxonomy" id="410839"/>
    <lineage>
        <taxon>Bacteria</taxon>
        <taxon>Pseudomonadati</taxon>
        <taxon>Pseudomonadota</taxon>
        <taxon>Alphaproteobacteria</taxon>
        <taxon>Hyphomicrobiales</taxon>
        <taxon>Kaistiaceae</taxon>
        <taxon>Kaistia</taxon>
    </lineage>
</organism>
<evidence type="ECO:0000313" key="3">
    <source>
        <dbReference type="Proteomes" id="UP001223743"/>
    </source>
</evidence>
<feature type="domain" description="SnoaL-like" evidence="1">
    <location>
        <begin position="19"/>
        <end position="103"/>
    </location>
</feature>
<name>A0ABU0MBT0_9HYPH</name>